<organism evidence="2 3">
    <name type="scientific">Paenibacillus alvei</name>
    <name type="common">Bacillus alvei</name>
    <dbReference type="NCBI Taxonomy" id="44250"/>
    <lineage>
        <taxon>Bacteria</taxon>
        <taxon>Bacillati</taxon>
        <taxon>Bacillota</taxon>
        <taxon>Bacilli</taxon>
        <taxon>Bacillales</taxon>
        <taxon>Paenibacillaceae</taxon>
        <taxon>Paenibacillus</taxon>
    </lineage>
</organism>
<keyword evidence="1" id="KW-1133">Transmembrane helix</keyword>
<feature type="transmembrane region" description="Helical" evidence="1">
    <location>
        <begin position="6"/>
        <end position="31"/>
    </location>
</feature>
<comment type="caution">
    <text evidence="2">The sequence shown here is derived from an EMBL/GenBank/DDBJ whole genome shotgun (WGS) entry which is preliminary data.</text>
</comment>
<gene>
    <name evidence="2" type="ORF">M5X12_07350</name>
</gene>
<name>A0ABT4GUL3_PAEAL</name>
<keyword evidence="1" id="KW-0812">Transmembrane</keyword>
<evidence type="ECO:0000256" key="1">
    <source>
        <dbReference type="SAM" id="Phobius"/>
    </source>
</evidence>
<sequence>MNNGLLAEIIVWAVGLTGSIIIIGLIGWAGISVYAKVIEWYLAAHKLTELFRKFMREEFRKGNVRGRRK</sequence>
<proteinExistence type="predicted"/>
<protein>
    <submittedName>
        <fullName evidence="2">Uncharacterized protein</fullName>
    </submittedName>
</protein>
<keyword evidence="3" id="KW-1185">Reference proteome</keyword>
<keyword evidence="1" id="KW-0472">Membrane</keyword>
<evidence type="ECO:0000313" key="3">
    <source>
        <dbReference type="Proteomes" id="UP001527181"/>
    </source>
</evidence>
<dbReference type="RefSeq" id="WP_268599570.1">
    <property type="nucleotide sequence ID" value="NZ_JAMDNP010000011.1"/>
</dbReference>
<dbReference type="Proteomes" id="UP001527181">
    <property type="component" value="Unassembled WGS sequence"/>
</dbReference>
<dbReference type="EMBL" id="JAMDNP010000011">
    <property type="protein sequence ID" value="MCY9760391.1"/>
    <property type="molecule type" value="Genomic_DNA"/>
</dbReference>
<evidence type="ECO:0000313" key="2">
    <source>
        <dbReference type="EMBL" id="MCY9760391.1"/>
    </source>
</evidence>
<reference evidence="2 3" key="1">
    <citation type="submission" date="2022-05" db="EMBL/GenBank/DDBJ databases">
        <title>Genome Sequencing of Bee-Associated Microbes.</title>
        <authorList>
            <person name="Dunlap C."/>
        </authorList>
    </citation>
    <scope>NUCLEOTIDE SEQUENCE [LARGE SCALE GENOMIC DNA]</scope>
    <source>
        <strain evidence="2 3">NRRL B-04010</strain>
    </source>
</reference>
<accession>A0ABT4GUL3</accession>